<dbReference type="NCBIfam" id="NF010322">
    <property type="entry name" value="PRK13759.1"/>
    <property type="match status" value="1"/>
</dbReference>
<comment type="similarity">
    <text evidence="1">Belongs to the sulfatase family.</text>
</comment>
<protein>
    <submittedName>
        <fullName evidence="5">Arylsulfatase</fullName>
        <ecNumber evidence="5">3.1.6.1</ecNumber>
    </submittedName>
</protein>
<dbReference type="EMBL" id="CACRSM010000003">
    <property type="protein sequence ID" value="VYT10737.1"/>
    <property type="molecule type" value="Genomic_DNA"/>
</dbReference>
<evidence type="ECO:0000256" key="2">
    <source>
        <dbReference type="ARBA" id="ARBA00022723"/>
    </source>
</evidence>
<reference evidence="5" key="1">
    <citation type="submission" date="2019-11" db="EMBL/GenBank/DDBJ databases">
        <authorList>
            <person name="Feng L."/>
        </authorList>
    </citation>
    <scope>NUCLEOTIDE SEQUENCE</scope>
    <source>
        <strain evidence="5">AodontolyticusLFYP35</strain>
    </source>
</reference>
<evidence type="ECO:0000256" key="1">
    <source>
        <dbReference type="ARBA" id="ARBA00008779"/>
    </source>
</evidence>
<dbReference type="Pfam" id="PF00884">
    <property type="entry name" value="Sulfatase"/>
    <property type="match status" value="1"/>
</dbReference>
<gene>
    <name evidence="5" type="ORF">AOLFYP35_01564</name>
</gene>
<evidence type="ECO:0000256" key="3">
    <source>
        <dbReference type="ARBA" id="ARBA00022801"/>
    </source>
</evidence>
<dbReference type="PANTHER" id="PTHR45953:SF1">
    <property type="entry name" value="IDURONATE 2-SULFATASE"/>
    <property type="match status" value="1"/>
</dbReference>
<evidence type="ECO:0000259" key="4">
    <source>
        <dbReference type="Pfam" id="PF00884"/>
    </source>
</evidence>
<dbReference type="InterPro" id="IPR024607">
    <property type="entry name" value="Sulfatase_CS"/>
</dbReference>
<dbReference type="EC" id="3.1.6.1" evidence="5"/>
<evidence type="ECO:0000313" key="5">
    <source>
        <dbReference type="EMBL" id="VYT10737.1"/>
    </source>
</evidence>
<dbReference type="AlphaFoldDB" id="A0A6N2TZN7"/>
<dbReference type="SUPFAM" id="SSF53649">
    <property type="entry name" value="Alkaline phosphatase-like"/>
    <property type="match status" value="1"/>
</dbReference>
<sequence>MSENHPNIVLIAVDQWRGDCLSILGHPDVRTPYLDQLAGGGAQMTQAYAACPTCVPSRMGLMTGTAPTTHRRIGYQDGITFDMPVTLPGALRDAGYQTQAIGKMHYWPERGRIGFDDVILHDGYLHYSRHRERDSRMYDDYLTWLREQEGAGAAEDYIDNGLECNSMVARPWDKAEKLHPTNWVVTEATQWLYRRDPTCPFFLYLSFHRPHAPLDPPQWAFDSYDQDELTLPGEDNWSDELMSEERRDWDPTALAAHYRERDVRLARAGYYGHMTHIDSQISRFIQTLGEFGLAENTVIAFISDHGDMMGDHGLWRKGYPYEASSHVPFILYGAGITPGARVDSVVEIRDVMPTLLDVAGVEIPEEVEGRSLLPLIAEADGEVPWREYLHGEHYLFDQSIQWIRFGSYKYVWFSGWGVEQLFNIDEDPEELVDLCKLSADARSGEVGDALLRGRNYLIAELEGREEGYVSEGRLVPGCEAVKVLTHSYPLREEAR</sequence>
<keyword evidence="3 5" id="KW-0378">Hydrolase</keyword>
<proteinExistence type="inferred from homology"/>
<dbReference type="GO" id="GO:0004065">
    <property type="term" value="F:arylsulfatase activity"/>
    <property type="evidence" value="ECO:0007669"/>
    <property type="project" value="UniProtKB-EC"/>
</dbReference>
<organism evidence="5">
    <name type="scientific">Schaalia odontolytica</name>
    <dbReference type="NCBI Taxonomy" id="1660"/>
    <lineage>
        <taxon>Bacteria</taxon>
        <taxon>Bacillati</taxon>
        <taxon>Actinomycetota</taxon>
        <taxon>Actinomycetes</taxon>
        <taxon>Actinomycetales</taxon>
        <taxon>Actinomycetaceae</taxon>
        <taxon>Schaalia</taxon>
    </lineage>
</organism>
<feature type="domain" description="Sulfatase N-terminal" evidence="4">
    <location>
        <begin position="6"/>
        <end position="361"/>
    </location>
</feature>
<dbReference type="GO" id="GO:0005737">
    <property type="term" value="C:cytoplasm"/>
    <property type="evidence" value="ECO:0007669"/>
    <property type="project" value="TreeGrafter"/>
</dbReference>
<dbReference type="Gene3D" id="3.40.720.10">
    <property type="entry name" value="Alkaline Phosphatase, subunit A"/>
    <property type="match status" value="1"/>
</dbReference>
<dbReference type="GO" id="GO:0046872">
    <property type="term" value="F:metal ion binding"/>
    <property type="evidence" value="ECO:0007669"/>
    <property type="project" value="UniProtKB-KW"/>
</dbReference>
<dbReference type="PROSITE" id="PS00149">
    <property type="entry name" value="SULFATASE_2"/>
    <property type="match status" value="1"/>
</dbReference>
<name>A0A6N2TZN7_9ACTO</name>
<keyword evidence="2" id="KW-0479">Metal-binding</keyword>
<dbReference type="InterPro" id="IPR000917">
    <property type="entry name" value="Sulfatase_N"/>
</dbReference>
<dbReference type="InterPro" id="IPR017850">
    <property type="entry name" value="Alkaline_phosphatase_core_sf"/>
</dbReference>
<accession>A0A6N2TZN7</accession>
<dbReference type="PANTHER" id="PTHR45953">
    <property type="entry name" value="IDURONATE 2-SULFATASE"/>
    <property type="match status" value="1"/>
</dbReference>